<dbReference type="EMBL" id="JBHUFZ010000032">
    <property type="protein sequence ID" value="MFD1891209.1"/>
    <property type="molecule type" value="Genomic_DNA"/>
</dbReference>
<evidence type="ECO:0000256" key="2">
    <source>
        <dbReference type="ARBA" id="ARBA00012438"/>
    </source>
</evidence>
<accession>A0ABW4RZG7</accession>
<evidence type="ECO:0000256" key="7">
    <source>
        <dbReference type="ARBA" id="ARBA00022840"/>
    </source>
</evidence>
<evidence type="ECO:0000259" key="10">
    <source>
        <dbReference type="Pfam" id="PF02518"/>
    </source>
</evidence>
<protein>
    <recommendedName>
        <fullName evidence="2">histidine kinase</fullName>
        <ecNumber evidence="2">2.7.13.3</ecNumber>
    </recommendedName>
</protein>
<keyword evidence="9" id="KW-0472">Membrane</keyword>
<reference evidence="13" key="1">
    <citation type="journal article" date="2019" name="Int. J. Syst. Evol. Microbiol.">
        <title>The Global Catalogue of Microorganisms (GCM) 10K type strain sequencing project: providing services to taxonomists for standard genome sequencing and annotation.</title>
        <authorList>
            <consortium name="The Broad Institute Genomics Platform"/>
            <consortium name="The Broad Institute Genome Sequencing Center for Infectious Disease"/>
            <person name="Wu L."/>
            <person name="Ma J."/>
        </authorList>
    </citation>
    <scope>NUCLEOTIDE SEQUENCE [LARGE SCALE GENOMIC DNA]</scope>
    <source>
        <strain evidence="13">CAIM 431</strain>
    </source>
</reference>
<evidence type="ECO:0000256" key="8">
    <source>
        <dbReference type="ARBA" id="ARBA00023012"/>
    </source>
</evidence>
<dbReference type="InterPro" id="IPR011712">
    <property type="entry name" value="Sig_transdc_His_kin_sub3_dim/P"/>
</dbReference>
<evidence type="ECO:0000256" key="5">
    <source>
        <dbReference type="ARBA" id="ARBA00022741"/>
    </source>
</evidence>
<feature type="transmembrane region" description="Helical" evidence="9">
    <location>
        <begin position="54"/>
        <end position="70"/>
    </location>
</feature>
<evidence type="ECO:0000259" key="11">
    <source>
        <dbReference type="Pfam" id="PF07730"/>
    </source>
</evidence>
<evidence type="ECO:0000313" key="12">
    <source>
        <dbReference type="EMBL" id="MFD1891209.1"/>
    </source>
</evidence>
<keyword evidence="6 12" id="KW-0418">Kinase</keyword>
<feature type="transmembrane region" description="Helical" evidence="9">
    <location>
        <begin position="170"/>
        <end position="189"/>
    </location>
</feature>
<feature type="domain" description="Histidine kinase/HSP90-like ATPase" evidence="10">
    <location>
        <begin position="338"/>
        <end position="426"/>
    </location>
</feature>
<comment type="caution">
    <text evidence="12">The sequence shown here is derived from an EMBL/GenBank/DDBJ whole genome shotgun (WGS) entry which is preliminary data.</text>
</comment>
<feature type="domain" description="Signal transduction histidine kinase subgroup 3 dimerisation and phosphoacceptor" evidence="11">
    <location>
        <begin position="224"/>
        <end position="288"/>
    </location>
</feature>
<keyword evidence="8" id="KW-0902">Two-component regulatory system</keyword>
<dbReference type="RefSeq" id="WP_343875446.1">
    <property type="nucleotide sequence ID" value="NZ_BAAAIX010000033.1"/>
</dbReference>
<dbReference type="InterPro" id="IPR036890">
    <property type="entry name" value="HATPase_C_sf"/>
</dbReference>
<keyword evidence="7" id="KW-0067">ATP-binding</keyword>
<dbReference type="PANTHER" id="PTHR24421:SF10">
    <property type="entry name" value="NITRATE_NITRITE SENSOR PROTEIN NARQ"/>
    <property type="match status" value="1"/>
</dbReference>
<dbReference type="GO" id="GO:0016301">
    <property type="term" value="F:kinase activity"/>
    <property type="evidence" value="ECO:0007669"/>
    <property type="project" value="UniProtKB-KW"/>
</dbReference>
<dbReference type="Proteomes" id="UP001597326">
    <property type="component" value="Unassembled WGS sequence"/>
</dbReference>
<keyword evidence="9" id="KW-1133">Transmembrane helix</keyword>
<feature type="transmembrane region" description="Helical" evidence="9">
    <location>
        <begin position="100"/>
        <end position="116"/>
    </location>
</feature>
<organism evidence="12 13">
    <name type="scientific">Luteococcus peritonei</name>
    <dbReference type="NCBI Taxonomy" id="88874"/>
    <lineage>
        <taxon>Bacteria</taxon>
        <taxon>Bacillati</taxon>
        <taxon>Actinomycetota</taxon>
        <taxon>Actinomycetes</taxon>
        <taxon>Propionibacteriales</taxon>
        <taxon>Propionibacteriaceae</taxon>
        <taxon>Luteococcus</taxon>
    </lineage>
</organism>
<sequence length="429" mass="46853">MDWFAWFGAEDDWQRPRPRLERADWLVAVALLAFQALSLELVRSFADFSGARPAWVQYLVLACLAPLALLRRRFPLLVGMACFALFFVAGTWVVEVGYLMSFQVACFFLFYSTVSWGQDRRQVALVVAGLMVLLFAWVAVDFAIGQGMEVYRRSLDGGHPRGLLPAIPSYVVYSFLLNTLWVGGSLAVGQSAWRQARNQALLADQAATIGAQAEALREQAVVDERLRIARELHDVVAHHVSVMGIQAAGARRLLERDPATAADALAHVENSSREAVNQMRGLLGALRGSEPSPAEEGREPQPTLAGLEQLCRSSKPPAELTVVEHREGAVAALPLPRQLALYRIVQEALTNVARHSTANRCSVTLRTTPGWAEAEVLDEGSPRGGTSGTGLGQLGMRERVTAMGGVAEIGPRATGGYRVRVRFPMEGER</sequence>
<dbReference type="EC" id="2.7.13.3" evidence="2"/>
<dbReference type="Pfam" id="PF07730">
    <property type="entry name" value="HisKA_3"/>
    <property type="match status" value="1"/>
</dbReference>
<dbReference type="Gene3D" id="3.30.565.10">
    <property type="entry name" value="Histidine kinase-like ATPase, C-terminal domain"/>
    <property type="match status" value="1"/>
</dbReference>
<dbReference type="Pfam" id="PF02518">
    <property type="entry name" value="HATPase_c"/>
    <property type="match status" value="1"/>
</dbReference>
<evidence type="ECO:0000256" key="9">
    <source>
        <dbReference type="SAM" id="Phobius"/>
    </source>
</evidence>
<dbReference type="InterPro" id="IPR050482">
    <property type="entry name" value="Sensor_HK_TwoCompSys"/>
</dbReference>
<gene>
    <name evidence="12" type="ORF">ACFSCS_13610</name>
</gene>
<keyword evidence="9" id="KW-0812">Transmembrane</keyword>
<dbReference type="InterPro" id="IPR003594">
    <property type="entry name" value="HATPase_dom"/>
</dbReference>
<evidence type="ECO:0000256" key="4">
    <source>
        <dbReference type="ARBA" id="ARBA00022679"/>
    </source>
</evidence>
<dbReference type="SUPFAM" id="SSF55874">
    <property type="entry name" value="ATPase domain of HSP90 chaperone/DNA topoisomerase II/histidine kinase"/>
    <property type="match status" value="1"/>
</dbReference>
<name>A0ABW4RZG7_9ACTN</name>
<dbReference type="CDD" id="cd16917">
    <property type="entry name" value="HATPase_UhpB-NarQ-NarX-like"/>
    <property type="match status" value="1"/>
</dbReference>
<dbReference type="Gene3D" id="1.20.5.1930">
    <property type="match status" value="1"/>
</dbReference>
<evidence type="ECO:0000256" key="3">
    <source>
        <dbReference type="ARBA" id="ARBA00022553"/>
    </source>
</evidence>
<evidence type="ECO:0000313" key="13">
    <source>
        <dbReference type="Proteomes" id="UP001597326"/>
    </source>
</evidence>
<feature type="transmembrane region" description="Helical" evidence="9">
    <location>
        <begin position="77"/>
        <end position="94"/>
    </location>
</feature>
<evidence type="ECO:0000256" key="1">
    <source>
        <dbReference type="ARBA" id="ARBA00000085"/>
    </source>
</evidence>
<dbReference type="PANTHER" id="PTHR24421">
    <property type="entry name" value="NITRATE/NITRITE SENSOR PROTEIN NARX-RELATED"/>
    <property type="match status" value="1"/>
</dbReference>
<keyword evidence="13" id="KW-1185">Reference proteome</keyword>
<evidence type="ECO:0000256" key="6">
    <source>
        <dbReference type="ARBA" id="ARBA00022777"/>
    </source>
</evidence>
<keyword evidence="4" id="KW-0808">Transferase</keyword>
<comment type="catalytic activity">
    <reaction evidence="1">
        <text>ATP + protein L-histidine = ADP + protein N-phospho-L-histidine.</text>
        <dbReference type="EC" id="2.7.13.3"/>
    </reaction>
</comment>
<proteinExistence type="predicted"/>
<keyword evidence="5" id="KW-0547">Nucleotide-binding</keyword>
<feature type="transmembrane region" description="Helical" evidence="9">
    <location>
        <begin position="123"/>
        <end position="144"/>
    </location>
</feature>
<keyword evidence="3" id="KW-0597">Phosphoprotein</keyword>